<sequence length="1183" mass="134438">MDNSQYRPLNRDGFEIAIICALPREANAVLCAMDEIWYDCRHYYGKITGDDNSYDFGKIGLHCVVIVTLPNMGSVKASSASRSLKMSFNSIKLALLVGICGAVPFKRDGSEIVLGDVIISETIVELDYGRQYPGSFKRKDALLDVHGRPNEEILGLLQRWKIPTILETLRHGSMWHLRYLLQRLNIDYPGASQDMLFQSDYIHKHHGKCMECSDAVGTVCQSAITASCSDILCDQSQLVARHRLEDAAKSGSSKIPDPGIHIGSIGTGNAVMKSAQHRDHHAQSESIIAFEMEGAGVWDKFNCLVIKGVCDYADSHKSKTWQDYAAVVAAAVAKEVLRQYVTAQRLPQPAITNDNCHLLHWEPFSRSRQDSFRNVHGIHHPTPRYLFDGVVKGIGNSSEKVPCNIHAQQRIMASLQFPQMQERAQQIEAAHEQTYEWILPSQDKKTYRWDDLATWLSSSTETGRIYWISGKPGSGKSTLMRFLRERLDVQEHMLPWAQGCSVVRAFYFSWSPGNVLQKSLEGLLRSLLFQILKQKPDLIPEVIDDMRWNAARMSSLTLADWNNLELFSSLQRSILGLQKLFTRVLFFVDGLDEFECSDEMCQDIIGMLKRLACTGNVKILLSSRPWNIFQDSFSDIPKIRLEDLTRDDINLYVQAKFLNNPRFQYLLRCDQKTAYALISAVTDKAEGVFLWVRLVVRDLLKIIRDGDDIRTMYQKLEEIPADLNDYFKCLLFSVDPQHRREASVILQVALHEEHEFTSLHPLRLFDLSFTDESSPDFALVEPLNHRKVSMNDREGLRFRLDSTLRRLNSRCMGLLECTYNPGNLSDLFCGVSTEISKGTLLYQGRKFEPSIYSEIFNGPDLLHSFMLTVDFLHRCCRDFLLSPQIQSLLHQYTEGQYDARMFMVNARISQLLALQRVESGCSISPGIASYIISALSVPEWKDAAVSIKAAHILQPAVEALPCYDKTYSTGWYIEPVLNSWYEEKSNFLTLAIDFDMRGYCMAYLTEDQVQAKKGRPILDYILRPRFEATGAYMKIGNSVPSIDLLHRVLTFGADPNSLYLGVSVWALFLSAVADWLHRGFDTSAINKQAYLVSLRMMIGRGAALVLPRSWVLSDVHWHLHRFDSFRNKNHDRWPKDLPTVEKAMTRLSQPCYAVADLLGTFRVDFGPGIDDLIALARAGMDCY</sequence>
<evidence type="ECO:0000259" key="2">
    <source>
        <dbReference type="PROSITE" id="PS50837"/>
    </source>
</evidence>
<dbReference type="PROSITE" id="PS50837">
    <property type="entry name" value="NACHT"/>
    <property type="match status" value="1"/>
</dbReference>
<dbReference type="InterPro" id="IPR007111">
    <property type="entry name" value="NACHT_NTPase"/>
</dbReference>
<evidence type="ECO:0000256" key="1">
    <source>
        <dbReference type="ARBA" id="ARBA00022737"/>
    </source>
</evidence>
<accession>A0A117NPI0</accession>
<dbReference type="Gene3D" id="3.40.50.300">
    <property type="entry name" value="P-loop containing nucleotide triphosphate hydrolases"/>
    <property type="match status" value="1"/>
</dbReference>
<dbReference type="InterPro" id="IPR056884">
    <property type="entry name" value="NPHP3-like_N"/>
</dbReference>
<dbReference type="PANTHER" id="PTHR10039:SF5">
    <property type="entry name" value="NACHT DOMAIN-CONTAINING PROTEIN"/>
    <property type="match status" value="1"/>
</dbReference>
<reference evidence="3 4" key="1">
    <citation type="submission" date="2015-10" db="EMBL/GenBank/DDBJ databases">
        <title>Genome sequencing of Penicillium freii.</title>
        <authorList>
            <person name="Nguyen H.D."/>
            <person name="Visagie C.M."/>
            <person name="Seifert K.A."/>
        </authorList>
    </citation>
    <scope>NUCLEOTIDE SEQUENCE [LARGE SCALE GENOMIC DNA]</scope>
    <source>
        <strain evidence="3 4">DAOM 242723</strain>
    </source>
</reference>
<organism evidence="3 4">
    <name type="scientific">Penicillium freii</name>
    <dbReference type="NCBI Taxonomy" id="48697"/>
    <lineage>
        <taxon>Eukaryota</taxon>
        <taxon>Fungi</taxon>
        <taxon>Dikarya</taxon>
        <taxon>Ascomycota</taxon>
        <taxon>Pezizomycotina</taxon>
        <taxon>Eurotiomycetes</taxon>
        <taxon>Eurotiomycetidae</taxon>
        <taxon>Eurotiales</taxon>
        <taxon>Aspergillaceae</taxon>
        <taxon>Penicillium</taxon>
    </lineage>
</organism>
<proteinExistence type="predicted"/>
<dbReference type="PANTHER" id="PTHR10039">
    <property type="entry name" value="AMELOGENIN"/>
    <property type="match status" value="1"/>
</dbReference>
<comment type="caution">
    <text evidence="3">The sequence shown here is derived from an EMBL/GenBank/DDBJ whole genome shotgun (WGS) entry which is preliminary data.</text>
</comment>
<dbReference type="Proteomes" id="UP000055045">
    <property type="component" value="Unassembled WGS sequence"/>
</dbReference>
<dbReference type="OrthoDB" id="443402at2759"/>
<dbReference type="InterPro" id="IPR056693">
    <property type="entry name" value="DUF7791"/>
</dbReference>
<dbReference type="Gene3D" id="3.40.50.1580">
    <property type="entry name" value="Nucleoside phosphorylase domain"/>
    <property type="match status" value="1"/>
</dbReference>
<dbReference type="AlphaFoldDB" id="A0A117NPI0"/>
<dbReference type="InterPro" id="IPR035994">
    <property type="entry name" value="Nucleoside_phosphorylase_sf"/>
</dbReference>
<dbReference type="SUPFAM" id="SSF53167">
    <property type="entry name" value="Purine and uridine phosphorylases"/>
    <property type="match status" value="1"/>
</dbReference>
<dbReference type="GO" id="GO:0009116">
    <property type="term" value="P:nucleoside metabolic process"/>
    <property type="evidence" value="ECO:0007669"/>
    <property type="project" value="InterPro"/>
</dbReference>
<dbReference type="SUPFAM" id="SSF52540">
    <property type="entry name" value="P-loop containing nucleoside triphosphate hydrolases"/>
    <property type="match status" value="1"/>
</dbReference>
<evidence type="ECO:0000313" key="4">
    <source>
        <dbReference type="Proteomes" id="UP000055045"/>
    </source>
</evidence>
<gene>
    <name evidence="3" type="ORF">ACN42_g4616</name>
</gene>
<dbReference type="STRING" id="48697.A0A117NPI0"/>
<evidence type="ECO:0000313" key="3">
    <source>
        <dbReference type="EMBL" id="KUM62482.1"/>
    </source>
</evidence>
<dbReference type="Pfam" id="PF24883">
    <property type="entry name" value="NPHP3_N"/>
    <property type="match status" value="1"/>
</dbReference>
<keyword evidence="4" id="KW-1185">Reference proteome</keyword>
<feature type="domain" description="NACHT" evidence="2">
    <location>
        <begin position="464"/>
        <end position="625"/>
    </location>
</feature>
<name>A0A117NPI0_PENFR</name>
<dbReference type="Pfam" id="PF25053">
    <property type="entry name" value="DUF7791"/>
    <property type="match status" value="1"/>
</dbReference>
<dbReference type="EMBL" id="LLXE01000099">
    <property type="protein sequence ID" value="KUM62482.1"/>
    <property type="molecule type" value="Genomic_DNA"/>
</dbReference>
<protein>
    <recommendedName>
        <fullName evidence="2">NACHT domain-containing protein</fullName>
    </recommendedName>
</protein>
<dbReference type="GO" id="GO:0003824">
    <property type="term" value="F:catalytic activity"/>
    <property type="evidence" value="ECO:0007669"/>
    <property type="project" value="InterPro"/>
</dbReference>
<dbReference type="InterPro" id="IPR027417">
    <property type="entry name" value="P-loop_NTPase"/>
</dbReference>
<keyword evidence="1" id="KW-0677">Repeat</keyword>